<dbReference type="InterPro" id="IPR011765">
    <property type="entry name" value="Pept_M16_N"/>
</dbReference>
<organism evidence="4 5">
    <name type="scientific">Neptunicella marina</name>
    <dbReference type="NCBI Taxonomy" id="2125989"/>
    <lineage>
        <taxon>Bacteria</taxon>
        <taxon>Pseudomonadati</taxon>
        <taxon>Pseudomonadota</taxon>
        <taxon>Gammaproteobacteria</taxon>
        <taxon>Alteromonadales</taxon>
        <taxon>Alteromonadaceae</taxon>
        <taxon>Neptunicella</taxon>
    </lineage>
</organism>
<feature type="chain" id="PRO_5035238377" evidence="1">
    <location>
        <begin position="23"/>
        <end position="461"/>
    </location>
</feature>
<dbReference type="InterPro" id="IPR011249">
    <property type="entry name" value="Metalloenz_LuxS/M16"/>
</dbReference>
<dbReference type="GO" id="GO:0046872">
    <property type="term" value="F:metal ion binding"/>
    <property type="evidence" value="ECO:0007669"/>
    <property type="project" value="InterPro"/>
</dbReference>
<sequence length="461" mass="51618">MKTIFKPLVGLLLSSVAFFSSAEQFQLPEYQKVTLDNGLTLYLMEQHEVPLIEVKVQLKAGAINNNKAGLANLTAETLMLGTQQTPKSELDAQLDFIGANMNSSAGLESSALSASFVNKDADKVLELLKQVLTAPAFDNEEFDKFKQRYLSQLDEKRQSPKAVIYDYFNQLLYRNHPYASIQDGDKHSIESINLADVKNFYQQFYTPDNAALIVVGDFDSDKMLSKLKILLKDWQGKTTKPLMLTGIDPAQQANVLLVNKADAIESTFVIGGPGIKRSNPDYVELTVLNTILGGRFTSWLNDALRVNAGLTYGARSSFSANKYAGSFSIYTFTKTATTEQAIDLALSTYQKLWEPGIDIQTLESAKAYVKGQFPPKYETSAELADLLGNMFIYDFDQQFINQFNQRVSKLDVERANQLVKRYFPRDNLQFVVVGKAAEIKSKLEKYGKVYQTDIDKAEVSF</sequence>
<dbReference type="Pfam" id="PF00675">
    <property type="entry name" value="Peptidase_M16"/>
    <property type="match status" value="1"/>
</dbReference>
<dbReference type="Gene3D" id="3.30.830.10">
    <property type="entry name" value="Metalloenzyme, LuxS/M16 peptidase-like"/>
    <property type="match status" value="2"/>
</dbReference>
<dbReference type="PANTHER" id="PTHR11851:SF224">
    <property type="entry name" value="PROCESSING PROTEASE"/>
    <property type="match status" value="1"/>
</dbReference>
<gene>
    <name evidence="4" type="ORF">H8B19_12110</name>
</gene>
<dbReference type="Pfam" id="PF13072">
    <property type="entry name" value="MciZ"/>
    <property type="match status" value="1"/>
</dbReference>
<evidence type="ECO:0000259" key="2">
    <source>
        <dbReference type="Pfam" id="PF00675"/>
    </source>
</evidence>
<evidence type="ECO:0000313" key="5">
    <source>
        <dbReference type="Proteomes" id="UP000601768"/>
    </source>
</evidence>
<dbReference type="InterPro" id="IPR025177">
    <property type="entry name" value="MciZ"/>
</dbReference>
<dbReference type="InterPro" id="IPR050361">
    <property type="entry name" value="MPP/UQCRC_Complex"/>
</dbReference>
<dbReference type="InterPro" id="IPR007863">
    <property type="entry name" value="Peptidase_M16_C"/>
</dbReference>
<keyword evidence="1" id="KW-0732">Signal</keyword>
<comment type="caution">
    <text evidence="4">The sequence shown here is derived from an EMBL/GenBank/DDBJ whole genome shotgun (WGS) entry which is preliminary data.</text>
</comment>
<dbReference type="Proteomes" id="UP000601768">
    <property type="component" value="Unassembled WGS sequence"/>
</dbReference>
<feature type="domain" description="Peptidase M16 N-terminal" evidence="2">
    <location>
        <begin position="51"/>
        <end position="179"/>
    </location>
</feature>
<proteinExistence type="predicted"/>
<accession>A0A8J6IUV4</accession>
<dbReference type="PANTHER" id="PTHR11851">
    <property type="entry name" value="METALLOPROTEASE"/>
    <property type="match status" value="1"/>
</dbReference>
<dbReference type="Pfam" id="PF05193">
    <property type="entry name" value="Peptidase_M16_C"/>
    <property type="match status" value="1"/>
</dbReference>
<keyword evidence="5" id="KW-1185">Reference proteome</keyword>
<feature type="domain" description="Peptidase M16 C-terminal" evidence="3">
    <location>
        <begin position="191"/>
        <end position="367"/>
    </location>
</feature>
<dbReference type="SUPFAM" id="SSF63411">
    <property type="entry name" value="LuxS/MPP-like metallohydrolase"/>
    <property type="match status" value="2"/>
</dbReference>
<dbReference type="RefSeq" id="WP_186507153.1">
    <property type="nucleotide sequence ID" value="NZ_JACNEP010000009.1"/>
</dbReference>
<evidence type="ECO:0000313" key="4">
    <source>
        <dbReference type="EMBL" id="MBC3766624.1"/>
    </source>
</evidence>
<reference evidence="4" key="2">
    <citation type="submission" date="2020-08" db="EMBL/GenBank/DDBJ databases">
        <authorList>
            <person name="Lai Q."/>
        </authorList>
    </citation>
    <scope>NUCLEOTIDE SEQUENCE</scope>
    <source>
        <strain evidence="4">S27-2</strain>
    </source>
</reference>
<reference evidence="4" key="1">
    <citation type="journal article" date="2018" name="Int. J. Syst. Evol. Microbiol.">
        <title>Neptunicella marina gen. nov., sp. nov., isolated from surface seawater.</title>
        <authorList>
            <person name="Liu X."/>
            <person name="Lai Q."/>
            <person name="Du Y."/>
            <person name="Zhang X."/>
            <person name="Liu Z."/>
            <person name="Sun F."/>
            <person name="Shao Z."/>
        </authorList>
    </citation>
    <scope>NUCLEOTIDE SEQUENCE</scope>
    <source>
        <strain evidence="4">S27-2</strain>
    </source>
</reference>
<evidence type="ECO:0000259" key="3">
    <source>
        <dbReference type="Pfam" id="PF05193"/>
    </source>
</evidence>
<name>A0A8J6IUV4_9ALTE</name>
<dbReference type="EMBL" id="JACNEP010000009">
    <property type="protein sequence ID" value="MBC3766624.1"/>
    <property type="molecule type" value="Genomic_DNA"/>
</dbReference>
<feature type="signal peptide" evidence="1">
    <location>
        <begin position="1"/>
        <end position="22"/>
    </location>
</feature>
<protein>
    <submittedName>
        <fullName evidence="4">Insulinase family protein</fullName>
    </submittedName>
</protein>
<dbReference type="AlphaFoldDB" id="A0A8J6IUV4"/>
<evidence type="ECO:0000256" key="1">
    <source>
        <dbReference type="SAM" id="SignalP"/>
    </source>
</evidence>